<dbReference type="Proteomes" id="UP001215280">
    <property type="component" value="Unassembled WGS sequence"/>
</dbReference>
<dbReference type="AlphaFoldDB" id="A0AAD7JB23"/>
<evidence type="ECO:0000313" key="3">
    <source>
        <dbReference type="Proteomes" id="UP001215280"/>
    </source>
</evidence>
<evidence type="ECO:0000256" key="1">
    <source>
        <dbReference type="SAM" id="MobiDB-lite"/>
    </source>
</evidence>
<protein>
    <submittedName>
        <fullName evidence="2">Uncharacterized protein</fullName>
    </submittedName>
</protein>
<proteinExistence type="predicted"/>
<dbReference type="EMBL" id="JARJLG010000052">
    <property type="protein sequence ID" value="KAJ7759380.1"/>
    <property type="molecule type" value="Genomic_DNA"/>
</dbReference>
<keyword evidence="3" id="KW-1185">Reference proteome</keyword>
<sequence length="470" mass="53030">MWEHGYPTQPSRKSQEARRGSPWTLPVKFRLATSRRSRQTEYGRLAAGKYFSPPRSRTPAHLWWNLLLLFSSLPPIGSMSSFESARPLSECPSVDLQILARSTSTGNAHYLHYREFYVNLYLNPDDRKKEQQILNPKSASSAVPKFQTHLKYPHILRLGASSARPDPPCINLMLRQTYIRIAIEIKRQTAFSRESGFCFIHSRGSHAVIRFWLFFHSGTTRGEYSVLQSTQAKSIPVAGKVKMTDGMEGDRTDCVVPRSKQVRKQNLFLEKAKPTDEITQMSINFPSLPFVYRAGRRFGVQSARLNESSPHVQRGGSRDIVLMRDLADSEITVYLVPCAAGVKYIVGVHDGKNVYRSDSNSTLHPPRTPDTLQFDASRSLLSAGTEEEINSDTDPDARPTAAVCAMQRTGKIPRRPQRRSPSYSRQLLAVWSLSQFPRGQMNLGVSQFRVGKLGITAAAERAQDVFRDEE</sequence>
<reference evidence="2" key="1">
    <citation type="submission" date="2023-03" db="EMBL/GenBank/DDBJ databases">
        <title>Massive genome expansion in bonnet fungi (Mycena s.s.) driven by repeated elements and novel gene families across ecological guilds.</title>
        <authorList>
            <consortium name="Lawrence Berkeley National Laboratory"/>
            <person name="Harder C.B."/>
            <person name="Miyauchi S."/>
            <person name="Viragh M."/>
            <person name="Kuo A."/>
            <person name="Thoen E."/>
            <person name="Andreopoulos B."/>
            <person name="Lu D."/>
            <person name="Skrede I."/>
            <person name="Drula E."/>
            <person name="Henrissat B."/>
            <person name="Morin E."/>
            <person name="Kohler A."/>
            <person name="Barry K."/>
            <person name="LaButti K."/>
            <person name="Morin E."/>
            <person name="Salamov A."/>
            <person name="Lipzen A."/>
            <person name="Mereny Z."/>
            <person name="Hegedus B."/>
            <person name="Baldrian P."/>
            <person name="Stursova M."/>
            <person name="Weitz H."/>
            <person name="Taylor A."/>
            <person name="Grigoriev I.V."/>
            <person name="Nagy L.G."/>
            <person name="Martin F."/>
            <person name="Kauserud H."/>
        </authorList>
    </citation>
    <scope>NUCLEOTIDE SEQUENCE</scope>
    <source>
        <strain evidence="2">CBHHK188m</strain>
    </source>
</reference>
<organism evidence="2 3">
    <name type="scientific">Mycena maculata</name>
    <dbReference type="NCBI Taxonomy" id="230809"/>
    <lineage>
        <taxon>Eukaryota</taxon>
        <taxon>Fungi</taxon>
        <taxon>Dikarya</taxon>
        <taxon>Basidiomycota</taxon>
        <taxon>Agaricomycotina</taxon>
        <taxon>Agaricomycetes</taxon>
        <taxon>Agaricomycetidae</taxon>
        <taxon>Agaricales</taxon>
        <taxon>Marasmiineae</taxon>
        <taxon>Mycenaceae</taxon>
        <taxon>Mycena</taxon>
    </lineage>
</organism>
<evidence type="ECO:0000313" key="2">
    <source>
        <dbReference type="EMBL" id="KAJ7759380.1"/>
    </source>
</evidence>
<comment type="caution">
    <text evidence="2">The sequence shown here is derived from an EMBL/GenBank/DDBJ whole genome shotgun (WGS) entry which is preliminary data.</text>
</comment>
<accession>A0AAD7JB23</accession>
<name>A0AAD7JB23_9AGAR</name>
<gene>
    <name evidence="2" type="ORF">DFH07DRAFT_940128</name>
</gene>
<feature type="region of interest" description="Disordered" evidence="1">
    <location>
        <begin position="1"/>
        <end position="22"/>
    </location>
</feature>